<feature type="compositionally biased region" description="Polar residues" evidence="1">
    <location>
        <begin position="271"/>
        <end position="283"/>
    </location>
</feature>
<reference evidence="3" key="1">
    <citation type="journal article" date="2021" name="Genome Biol. Evol.">
        <title>The assembled and annotated genome of the fairy-ring fungus Marasmius oreades.</title>
        <authorList>
            <person name="Hiltunen M."/>
            <person name="Ament-Velasquez S.L."/>
            <person name="Johannesson H."/>
        </authorList>
    </citation>
    <scope>NUCLEOTIDE SEQUENCE</scope>
    <source>
        <strain evidence="3">03SP1</strain>
    </source>
</reference>
<gene>
    <name evidence="3" type="ORF">E1B28_011276</name>
</gene>
<accession>A0A9P7RTX2</accession>
<evidence type="ECO:0000313" key="3">
    <source>
        <dbReference type="EMBL" id="KAG7089610.1"/>
    </source>
</evidence>
<dbReference type="KEGG" id="more:E1B28_011276"/>
<dbReference type="RefSeq" id="XP_043006080.1">
    <property type="nucleotide sequence ID" value="XM_043156295.1"/>
</dbReference>
<dbReference type="AlphaFoldDB" id="A0A9P7RTX2"/>
<name>A0A9P7RTX2_9AGAR</name>
<dbReference type="Proteomes" id="UP001049176">
    <property type="component" value="Chromosome 7"/>
</dbReference>
<dbReference type="EMBL" id="CM032187">
    <property type="protein sequence ID" value="KAG7089610.1"/>
    <property type="molecule type" value="Genomic_DNA"/>
</dbReference>
<keyword evidence="2" id="KW-0472">Membrane</keyword>
<protein>
    <submittedName>
        <fullName evidence="3">Uncharacterized protein</fullName>
    </submittedName>
</protein>
<evidence type="ECO:0000256" key="1">
    <source>
        <dbReference type="SAM" id="MobiDB-lite"/>
    </source>
</evidence>
<dbReference type="GeneID" id="66080351"/>
<feature type="compositionally biased region" description="Basic residues" evidence="1">
    <location>
        <begin position="155"/>
        <end position="169"/>
    </location>
</feature>
<feature type="region of interest" description="Disordered" evidence="1">
    <location>
        <begin position="261"/>
        <end position="294"/>
    </location>
</feature>
<organism evidence="3 4">
    <name type="scientific">Marasmius oreades</name>
    <name type="common">fairy-ring Marasmius</name>
    <dbReference type="NCBI Taxonomy" id="181124"/>
    <lineage>
        <taxon>Eukaryota</taxon>
        <taxon>Fungi</taxon>
        <taxon>Dikarya</taxon>
        <taxon>Basidiomycota</taxon>
        <taxon>Agaricomycotina</taxon>
        <taxon>Agaricomycetes</taxon>
        <taxon>Agaricomycetidae</taxon>
        <taxon>Agaricales</taxon>
        <taxon>Marasmiineae</taxon>
        <taxon>Marasmiaceae</taxon>
        <taxon>Marasmius</taxon>
    </lineage>
</organism>
<keyword evidence="2" id="KW-1133">Transmembrane helix</keyword>
<feature type="transmembrane region" description="Helical" evidence="2">
    <location>
        <begin position="31"/>
        <end position="52"/>
    </location>
</feature>
<proteinExistence type="predicted"/>
<keyword evidence="4" id="KW-1185">Reference proteome</keyword>
<comment type="caution">
    <text evidence="3">The sequence shown here is derived from an EMBL/GenBank/DDBJ whole genome shotgun (WGS) entry which is preliminary data.</text>
</comment>
<evidence type="ECO:0000313" key="4">
    <source>
        <dbReference type="Proteomes" id="UP001049176"/>
    </source>
</evidence>
<feature type="region of interest" description="Disordered" evidence="1">
    <location>
        <begin position="133"/>
        <end position="221"/>
    </location>
</feature>
<keyword evidence="2" id="KW-0812">Transmembrane</keyword>
<sequence length="294" mass="31283">MPPTTTTITLTLTGSALSNSPNQNIGDKVPLGAIVGGVAGGILLALVCLVGWRVRRSRMTHRRGEEVRKNASFTRQNTLRNSSTVTSTLCSDSPPAWTPTATKVKFAMPDKEMEEILASADSQVGAIMFKAEPESIEKEESGTGGKPSMTPSRPKALKASRSSNRHQRAKSASGRPSELGNVKLPIPPPPAVPARIPRHKVSTVSSGSYYSLESGEEYPSRGPARIHSVVSALGNLSDTRSPMPLATRNSISSSMWSFLSRTSRGGRAPSNRLSQATSNSAYSQPEEPIVGVAY</sequence>
<evidence type="ECO:0000256" key="2">
    <source>
        <dbReference type="SAM" id="Phobius"/>
    </source>
</evidence>
<dbReference type="OrthoDB" id="3016119at2759"/>